<evidence type="ECO:0000313" key="14">
    <source>
        <dbReference type="EMBL" id="MBU5625755.1"/>
    </source>
</evidence>
<proteinExistence type="inferred from homology"/>
<evidence type="ECO:0000256" key="3">
    <source>
        <dbReference type="ARBA" id="ARBA00022475"/>
    </source>
</evidence>
<keyword evidence="15" id="KW-1185">Reference proteome</keyword>
<feature type="compositionally biased region" description="Basic and acidic residues" evidence="11">
    <location>
        <begin position="341"/>
        <end position="380"/>
    </location>
</feature>
<feature type="coiled-coil region" evidence="10">
    <location>
        <begin position="56"/>
        <end position="83"/>
    </location>
</feature>
<dbReference type="InterPro" id="IPR028055">
    <property type="entry name" value="YidC/Oxa/ALB_C"/>
</dbReference>
<feature type="region of interest" description="Disordered" evidence="11">
    <location>
        <begin position="307"/>
        <end position="380"/>
    </location>
</feature>
<evidence type="ECO:0000256" key="7">
    <source>
        <dbReference type="ARBA" id="ARBA00023136"/>
    </source>
</evidence>
<feature type="domain" description="Membrane insertase YidC/Oxa/ALB C-terminal" evidence="13">
    <location>
        <begin position="27"/>
        <end position="288"/>
    </location>
</feature>
<keyword evidence="3" id="KW-1003">Cell membrane</keyword>
<evidence type="ECO:0000256" key="6">
    <source>
        <dbReference type="ARBA" id="ARBA00022989"/>
    </source>
</evidence>
<evidence type="ECO:0000256" key="4">
    <source>
        <dbReference type="ARBA" id="ARBA00022692"/>
    </source>
</evidence>
<feature type="compositionally biased region" description="Low complexity" evidence="11">
    <location>
        <begin position="320"/>
        <end position="333"/>
    </location>
</feature>
<evidence type="ECO:0000256" key="10">
    <source>
        <dbReference type="SAM" id="Coils"/>
    </source>
</evidence>
<comment type="similarity">
    <text evidence="9">Belongs to the OXA1/ALB3/YidC family.</text>
</comment>
<evidence type="ECO:0000256" key="2">
    <source>
        <dbReference type="ARBA" id="ARBA00022448"/>
    </source>
</evidence>
<evidence type="ECO:0000259" key="13">
    <source>
        <dbReference type="Pfam" id="PF02096"/>
    </source>
</evidence>
<dbReference type="InterPro" id="IPR047196">
    <property type="entry name" value="YidC_ALB_C"/>
</dbReference>
<gene>
    <name evidence="14" type="ORF">KQI82_02250</name>
</gene>
<keyword evidence="10" id="KW-0175">Coiled coil</keyword>
<feature type="transmembrane region" description="Helical" evidence="12">
    <location>
        <begin position="93"/>
        <end position="113"/>
    </location>
</feature>
<dbReference type="PANTHER" id="PTHR12428:SF65">
    <property type="entry name" value="CYTOCHROME C OXIDASE ASSEMBLY PROTEIN COX18, MITOCHONDRIAL"/>
    <property type="match status" value="1"/>
</dbReference>
<keyword evidence="8" id="KW-0143">Chaperone</keyword>
<keyword evidence="7 12" id="KW-0472">Membrane</keyword>
<feature type="transmembrane region" description="Helical" evidence="12">
    <location>
        <begin position="27"/>
        <end position="45"/>
    </location>
</feature>
<sequence>MFATLGYYICIPFAALLRLFYNVTGSYGVSLILFTLVIKLVMLPFQMKSKKGMMRMSRMSGKLKDLQTRYKNNQQKYAEEVQKLYAEEGVSPMGGCLWSFLPLPIMIALYSIIRSPITHFMNLGGLAAGSSMLAAAKEAISAAGLQLTSNAVYEQIELVKVIGTNADKAPIASFLSQHTSWIYMDYNFLGLDLTATPSQHMGDFSAGISWGLIGLMLIPIFSGALSFLLSRITMSSQPATDPNAARSTKMMTWMMPLMSVYIGFIMPAALGVYWIAQSLFSILQEYLLGKFYNKKLEEEEEAKEAQRAELRRQRQEEAKQQAQLQRELNAANQNKKKIAAKRAEKLEKKAKEKPRTNENGRVGDRPYARGRTFSEDHYKD</sequence>
<accession>A0ABS6F661</accession>
<dbReference type="CDD" id="cd20070">
    <property type="entry name" value="5TM_YidC_Alb3"/>
    <property type="match status" value="1"/>
</dbReference>
<name>A0ABS6F661_9FIRM</name>
<dbReference type="RefSeq" id="WP_216558125.1">
    <property type="nucleotide sequence ID" value="NZ_JAHLQN010000001.1"/>
</dbReference>
<evidence type="ECO:0000256" key="1">
    <source>
        <dbReference type="ARBA" id="ARBA00004651"/>
    </source>
</evidence>
<protein>
    <submittedName>
        <fullName evidence="14">YidC/Oxa1 family membrane protein insertase</fullName>
    </submittedName>
</protein>
<comment type="subcellular location">
    <subcellularLocation>
        <location evidence="1">Cell membrane</location>
        <topology evidence="1">Multi-pass membrane protein</topology>
    </subcellularLocation>
    <subcellularLocation>
        <location evidence="9">Membrane</location>
        <topology evidence="9">Multi-pass membrane protein</topology>
    </subcellularLocation>
</comment>
<dbReference type="PANTHER" id="PTHR12428">
    <property type="entry name" value="OXA1"/>
    <property type="match status" value="1"/>
</dbReference>
<evidence type="ECO:0000313" key="15">
    <source>
        <dbReference type="Proteomes" id="UP000787672"/>
    </source>
</evidence>
<keyword evidence="4 9" id="KW-0812">Transmembrane</keyword>
<dbReference type="InterPro" id="IPR001708">
    <property type="entry name" value="YidC/ALB3/OXA1/COX18"/>
</dbReference>
<dbReference type="Proteomes" id="UP000787672">
    <property type="component" value="Unassembled WGS sequence"/>
</dbReference>
<organism evidence="14 15">
    <name type="scientific">Dysosmobacter acutus</name>
    <dbReference type="NCBI Taxonomy" id="2841504"/>
    <lineage>
        <taxon>Bacteria</taxon>
        <taxon>Bacillati</taxon>
        <taxon>Bacillota</taxon>
        <taxon>Clostridia</taxon>
        <taxon>Eubacteriales</taxon>
        <taxon>Oscillospiraceae</taxon>
        <taxon>Dysosmobacter</taxon>
    </lineage>
</organism>
<evidence type="ECO:0000256" key="11">
    <source>
        <dbReference type="SAM" id="MobiDB-lite"/>
    </source>
</evidence>
<keyword evidence="5" id="KW-0653">Protein transport</keyword>
<evidence type="ECO:0000256" key="9">
    <source>
        <dbReference type="RuleBase" id="RU003945"/>
    </source>
</evidence>
<keyword evidence="6 12" id="KW-1133">Transmembrane helix</keyword>
<dbReference type="Pfam" id="PF02096">
    <property type="entry name" value="60KD_IMP"/>
    <property type="match status" value="1"/>
</dbReference>
<dbReference type="NCBIfam" id="TIGR03592">
    <property type="entry name" value="yidC_oxa1_cterm"/>
    <property type="match status" value="1"/>
</dbReference>
<feature type="compositionally biased region" description="Basic and acidic residues" evidence="11">
    <location>
        <begin position="307"/>
        <end position="319"/>
    </location>
</feature>
<keyword evidence="2" id="KW-0813">Transport</keyword>
<dbReference type="EMBL" id="JAHLQN010000001">
    <property type="protein sequence ID" value="MBU5625755.1"/>
    <property type="molecule type" value="Genomic_DNA"/>
</dbReference>
<evidence type="ECO:0000256" key="12">
    <source>
        <dbReference type="SAM" id="Phobius"/>
    </source>
</evidence>
<evidence type="ECO:0000256" key="5">
    <source>
        <dbReference type="ARBA" id="ARBA00022927"/>
    </source>
</evidence>
<comment type="caution">
    <text evidence="14">The sequence shown here is derived from an EMBL/GenBank/DDBJ whole genome shotgun (WGS) entry which is preliminary data.</text>
</comment>
<evidence type="ECO:0000256" key="8">
    <source>
        <dbReference type="ARBA" id="ARBA00023186"/>
    </source>
</evidence>
<feature type="transmembrane region" description="Helical" evidence="12">
    <location>
        <begin position="208"/>
        <end position="229"/>
    </location>
</feature>
<reference evidence="14 15" key="1">
    <citation type="submission" date="2021-06" db="EMBL/GenBank/DDBJ databases">
        <authorList>
            <person name="Sun Q."/>
            <person name="Li D."/>
        </authorList>
    </citation>
    <scope>NUCLEOTIDE SEQUENCE [LARGE SCALE GENOMIC DNA]</scope>
    <source>
        <strain evidence="14 15">MSJ-2</strain>
    </source>
</reference>
<feature type="transmembrane region" description="Helical" evidence="12">
    <location>
        <begin position="250"/>
        <end position="276"/>
    </location>
</feature>